<comment type="caution">
    <text evidence="1">The sequence shown here is derived from an EMBL/GenBank/DDBJ whole genome shotgun (WGS) entry which is preliminary data.</text>
</comment>
<dbReference type="AlphaFoldDB" id="A0A5B7DDZ3"/>
<name>A0A5B7DDZ3_PORTR</name>
<keyword evidence="2" id="KW-1185">Reference proteome</keyword>
<evidence type="ECO:0000313" key="1">
    <source>
        <dbReference type="EMBL" id="MPC19285.1"/>
    </source>
</evidence>
<dbReference type="Proteomes" id="UP000324222">
    <property type="component" value="Unassembled WGS sequence"/>
</dbReference>
<sequence length="85" mass="8705">MLLQQVVSCTAIGTVLLKASFLSGSVRTDGAGKGLLSSVRPAVTLKLPLGGKRFVTVWAFEVFDGGHRLGPATLSRAPAAAPTAL</sequence>
<protein>
    <submittedName>
        <fullName evidence="1">Uncharacterized protein</fullName>
    </submittedName>
</protein>
<evidence type="ECO:0000313" key="2">
    <source>
        <dbReference type="Proteomes" id="UP000324222"/>
    </source>
</evidence>
<gene>
    <name evidence="1" type="ORF">E2C01_012196</name>
</gene>
<proteinExistence type="predicted"/>
<dbReference type="EMBL" id="VSRR010000758">
    <property type="protein sequence ID" value="MPC19285.1"/>
    <property type="molecule type" value="Genomic_DNA"/>
</dbReference>
<accession>A0A5B7DDZ3</accession>
<organism evidence="1 2">
    <name type="scientific">Portunus trituberculatus</name>
    <name type="common">Swimming crab</name>
    <name type="synonym">Neptunus trituberculatus</name>
    <dbReference type="NCBI Taxonomy" id="210409"/>
    <lineage>
        <taxon>Eukaryota</taxon>
        <taxon>Metazoa</taxon>
        <taxon>Ecdysozoa</taxon>
        <taxon>Arthropoda</taxon>
        <taxon>Crustacea</taxon>
        <taxon>Multicrustacea</taxon>
        <taxon>Malacostraca</taxon>
        <taxon>Eumalacostraca</taxon>
        <taxon>Eucarida</taxon>
        <taxon>Decapoda</taxon>
        <taxon>Pleocyemata</taxon>
        <taxon>Brachyura</taxon>
        <taxon>Eubrachyura</taxon>
        <taxon>Portunoidea</taxon>
        <taxon>Portunidae</taxon>
        <taxon>Portuninae</taxon>
        <taxon>Portunus</taxon>
    </lineage>
</organism>
<reference evidence="1 2" key="1">
    <citation type="submission" date="2019-05" db="EMBL/GenBank/DDBJ databases">
        <title>Another draft genome of Portunus trituberculatus and its Hox gene families provides insights of decapod evolution.</title>
        <authorList>
            <person name="Jeong J.-H."/>
            <person name="Song I."/>
            <person name="Kim S."/>
            <person name="Choi T."/>
            <person name="Kim D."/>
            <person name="Ryu S."/>
            <person name="Kim W."/>
        </authorList>
    </citation>
    <scope>NUCLEOTIDE SEQUENCE [LARGE SCALE GENOMIC DNA]</scope>
    <source>
        <tissue evidence="1">Muscle</tissue>
    </source>
</reference>